<protein>
    <submittedName>
        <fullName evidence="7">Uncharacterized protein</fullName>
    </submittedName>
</protein>
<evidence type="ECO:0000259" key="6">
    <source>
        <dbReference type="PROSITE" id="PS51649"/>
    </source>
</evidence>
<dbReference type="AlphaFoldDB" id="A0A8T2RJT3"/>
<evidence type="ECO:0000313" key="8">
    <source>
        <dbReference type="Proteomes" id="UP000825935"/>
    </source>
</evidence>
<dbReference type="OMA" id="HTCESIM"/>
<reference evidence="7" key="1">
    <citation type="submission" date="2021-08" db="EMBL/GenBank/DDBJ databases">
        <title>WGS assembly of Ceratopteris richardii.</title>
        <authorList>
            <person name="Marchant D.B."/>
            <person name="Chen G."/>
            <person name="Jenkins J."/>
            <person name="Shu S."/>
            <person name="Leebens-Mack J."/>
            <person name="Grimwood J."/>
            <person name="Schmutz J."/>
            <person name="Soltis P."/>
            <person name="Soltis D."/>
            <person name="Chen Z.-H."/>
        </authorList>
    </citation>
    <scope>NUCLEOTIDE SEQUENCE</scope>
    <source>
        <strain evidence="7">Whitten #5841</strain>
        <tissue evidence="7">Leaf</tissue>
    </source>
</reference>
<sequence length="704" mass="80208">MHWRSPKPFDYSDPYPKPVAFQSAMALDGLKTEIYSFPRRASSFTPVAKGSIYCPDVESDITLNVDGVSFSLHKFPLMKKSLRIRRLVGEELNEGNFTMSSPAVIEFTNFPGGPETFELLIKFCYGINFEMTTLNVANLRCAAEFLEMIDEHGEENIITHTETFLSEIVFRSLDKTVEVLHSCEHVLSMAEEVKLVNRCIDVIASKIYHEQQKLSNRLQAEGNHSIPWNYNSTHLRELQSAILPTPNWNQDEDSTPVPHTINRRVKVDWWAEKLSLLRIDLYQRVFTAMKASGVRAESLAGSLMKYAESSLKHLHGQGNQGASVMMSAPFTTAIRLKTKHHLDINFGHNHKTIQQHEQRNVLETIISLLPTENNLFPISFLLSLLRDAIALDTTVACQLDLERRIGLQLERVTANDLLIPTLPSDTDDAMYDVDLVQRVLVNYLQQDENFKNEHNFSLNSDSDENGISLNYQKGIRKVTEVIVQYLAEIAADANLRAAKFAAIAEKLPSHFRAMDDGLYRAIDIFLKAHPYLTDVEKRKVCKLLDCQKLSREACFHAAQNERLPVEMLVKVLYCEQMRIRNALVEDESPHQEGSYNYGGYSLNKISNTGSPRMDTLSRLRQKNKFLKEEVAKLQLRVAELEKENTELKLGEMKTIVASGNSVRFFSSVSRRLGRMNPFSSKHKDAAKQRDHCLPPPRQRRHSVS</sequence>
<dbReference type="InterPro" id="IPR027356">
    <property type="entry name" value="NPH3_dom"/>
</dbReference>
<proteinExistence type="predicted"/>
<dbReference type="InterPro" id="IPR043454">
    <property type="entry name" value="NPH3/RPT2-like"/>
</dbReference>
<keyword evidence="8" id="KW-1185">Reference proteome</keyword>
<dbReference type="SUPFAM" id="SSF54695">
    <property type="entry name" value="POZ domain"/>
    <property type="match status" value="1"/>
</dbReference>
<evidence type="ECO:0000313" key="7">
    <source>
        <dbReference type="EMBL" id="KAH7296762.1"/>
    </source>
</evidence>
<dbReference type="InterPro" id="IPR000210">
    <property type="entry name" value="BTB/POZ_dom"/>
</dbReference>
<evidence type="ECO:0000259" key="5">
    <source>
        <dbReference type="PROSITE" id="PS50097"/>
    </source>
</evidence>
<organism evidence="7 8">
    <name type="scientific">Ceratopteris richardii</name>
    <name type="common">Triangle waterfern</name>
    <dbReference type="NCBI Taxonomy" id="49495"/>
    <lineage>
        <taxon>Eukaryota</taxon>
        <taxon>Viridiplantae</taxon>
        <taxon>Streptophyta</taxon>
        <taxon>Embryophyta</taxon>
        <taxon>Tracheophyta</taxon>
        <taxon>Polypodiopsida</taxon>
        <taxon>Polypodiidae</taxon>
        <taxon>Polypodiales</taxon>
        <taxon>Pteridineae</taxon>
        <taxon>Pteridaceae</taxon>
        <taxon>Parkerioideae</taxon>
        <taxon>Ceratopteris</taxon>
    </lineage>
</organism>
<feature type="domain" description="NPH3" evidence="6">
    <location>
        <begin position="268"/>
        <end position="578"/>
    </location>
</feature>
<dbReference type="Pfam" id="PF03000">
    <property type="entry name" value="NPH3"/>
    <property type="match status" value="1"/>
</dbReference>
<dbReference type="EMBL" id="CM035431">
    <property type="protein sequence ID" value="KAH7296762.1"/>
    <property type="molecule type" value="Genomic_DNA"/>
</dbReference>
<dbReference type="PROSITE" id="PS50097">
    <property type="entry name" value="BTB"/>
    <property type="match status" value="1"/>
</dbReference>
<evidence type="ECO:0000256" key="1">
    <source>
        <dbReference type="ARBA" id="ARBA00004906"/>
    </source>
</evidence>
<dbReference type="SMART" id="SM00225">
    <property type="entry name" value="BTB"/>
    <property type="match status" value="1"/>
</dbReference>
<comment type="pathway">
    <text evidence="1">Protein modification; protein ubiquitination.</text>
</comment>
<dbReference type="PANTHER" id="PTHR32370">
    <property type="entry name" value="OS12G0117600 PROTEIN"/>
    <property type="match status" value="1"/>
</dbReference>
<dbReference type="InterPro" id="IPR011333">
    <property type="entry name" value="SKP1/BTB/POZ_sf"/>
</dbReference>
<keyword evidence="2" id="KW-0833">Ubl conjugation pathway</keyword>
<name>A0A8T2RJT3_CERRI</name>
<feature type="region of interest" description="Disordered" evidence="4">
    <location>
        <begin position="675"/>
        <end position="704"/>
    </location>
</feature>
<evidence type="ECO:0000256" key="2">
    <source>
        <dbReference type="ARBA" id="ARBA00022786"/>
    </source>
</evidence>
<gene>
    <name evidence="7" type="ORF">KP509_26G037900</name>
</gene>
<keyword evidence="3" id="KW-0175">Coiled coil</keyword>
<evidence type="ECO:0000256" key="4">
    <source>
        <dbReference type="SAM" id="MobiDB-lite"/>
    </source>
</evidence>
<dbReference type="Gene3D" id="3.30.710.10">
    <property type="entry name" value="Potassium Channel Kv1.1, Chain A"/>
    <property type="match status" value="1"/>
</dbReference>
<dbReference type="PROSITE" id="PS51649">
    <property type="entry name" value="NPH3"/>
    <property type="match status" value="1"/>
</dbReference>
<feature type="domain" description="BTB" evidence="5">
    <location>
        <begin position="59"/>
        <end position="133"/>
    </location>
</feature>
<dbReference type="OrthoDB" id="624345at2759"/>
<accession>A0A8T2RJT3</accession>
<dbReference type="Proteomes" id="UP000825935">
    <property type="component" value="Chromosome 26"/>
</dbReference>
<evidence type="ECO:0000256" key="3">
    <source>
        <dbReference type="SAM" id="Coils"/>
    </source>
</evidence>
<feature type="compositionally biased region" description="Basic and acidic residues" evidence="4">
    <location>
        <begin position="681"/>
        <end position="692"/>
    </location>
</feature>
<feature type="coiled-coil region" evidence="3">
    <location>
        <begin position="616"/>
        <end position="650"/>
    </location>
</feature>
<dbReference type="Pfam" id="PF00651">
    <property type="entry name" value="BTB"/>
    <property type="match status" value="1"/>
</dbReference>
<comment type="caution">
    <text evidence="7">The sequence shown here is derived from an EMBL/GenBank/DDBJ whole genome shotgun (WGS) entry which is preliminary data.</text>
</comment>